<evidence type="ECO:0000313" key="3">
    <source>
        <dbReference type="Proteomes" id="UP000318681"/>
    </source>
</evidence>
<dbReference type="CDD" id="cd01948">
    <property type="entry name" value="EAL"/>
    <property type="match status" value="1"/>
</dbReference>
<dbReference type="SMART" id="SM00052">
    <property type="entry name" value="EAL"/>
    <property type="match status" value="1"/>
</dbReference>
<dbReference type="InterPro" id="IPR029016">
    <property type="entry name" value="GAF-like_dom_sf"/>
</dbReference>
<keyword evidence="3" id="KW-1185">Reference proteome</keyword>
<dbReference type="SUPFAM" id="SSF55073">
    <property type="entry name" value="Nucleotide cyclase"/>
    <property type="match status" value="1"/>
</dbReference>
<dbReference type="Gene3D" id="3.30.450.40">
    <property type="match status" value="1"/>
</dbReference>
<sequence length="633" mass="68723">MVKQNEEARLDALYQLNLLDTPPSASFDRITRMASQIFNLPISAVSLTDRDRQWFKSRVGVEHSSIPRDKAPCAQVAETTEVLVIPDLLADNCYATSLLAETGVRFYAGVPLVTREGFGLGSLCVLGTEPRTVSEVEMTGLSDLADMVMVQIEMQHAFGRIDPLSGLPNRTQFLDDLEDLGRDAPGERRYAVLLDLARNDQLNNGLRVRGPSFVDDMVQDAARSLRAALGPGRTACHVAAAQFAFLSPPEPERDAYLALVGSMLATAQNASVVRFAMTTAIGVASVILGEADPRDVLRPAYSAAQDARASENAVSLYSPDEDRVHGRRFTLLNDFGAALDQPGQLRLVFQPRVDVASGQCVGAEALLRWKHPRLGEVSPGEFIPIIEQTSLAKPTTAWVLDTAMRQLAAWRKEGLDLQLSINVSAANLEESDFAGRVQLYLLKHRLRPDAIELEVTESAVMENGGRAMTQLRELKAAGVPLAIDDFGTGYSSLAYLQRLPARVVKIDQSFIRHLAEEEREQALVRSMITLSHDLGYRVVAEGVESAAAATMLAGMGCEEAQGYHFARPMEAEDFRQWLVASRSLPLRTATASEAAAGGHPGPSRVQRDPGLSFRKAALAGSGHRSTRPGGTLG</sequence>
<dbReference type="PROSITE" id="PS50883">
    <property type="entry name" value="EAL"/>
    <property type="match status" value="1"/>
</dbReference>
<dbReference type="OrthoDB" id="9793210at2"/>
<accession>A0A558REF6</accession>
<dbReference type="InterPro" id="IPR000160">
    <property type="entry name" value="GGDEF_dom"/>
</dbReference>
<dbReference type="Proteomes" id="UP000318681">
    <property type="component" value="Unassembled WGS sequence"/>
</dbReference>
<comment type="caution">
    <text evidence="2">The sequence shown here is derived from an EMBL/GenBank/DDBJ whole genome shotgun (WGS) entry which is preliminary data.</text>
</comment>
<dbReference type="Gene3D" id="3.30.70.270">
    <property type="match status" value="1"/>
</dbReference>
<dbReference type="AlphaFoldDB" id="A0A558REF6"/>
<dbReference type="Pfam" id="PF00563">
    <property type="entry name" value="EAL"/>
    <property type="match status" value="1"/>
</dbReference>
<dbReference type="Pfam" id="PF01590">
    <property type="entry name" value="GAF"/>
    <property type="match status" value="1"/>
</dbReference>
<dbReference type="InterPro" id="IPR003018">
    <property type="entry name" value="GAF"/>
</dbReference>
<dbReference type="SUPFAM" id="SSF55781">
    <property type="entry name" value="GAF domain-like"/>
    <property type="match status" value="1"/>
</dbReference>
<dbReference type="Gene3D" id="3.20.20.450">
    <property type="entry name" value="EAL domain"/>
    <property type="match status" value="1"/>
</dbReference>
<reference evidence="2 3" key="1">
    <citation type="submission" date="2019-07" db="EMBL/GenBank/DDBJ databases">
        <title>Sphingomonas solaris sp. nov., isolated from a solar panel from Boston, Massachusetts.</title>
        <authorList>
            <person name="Tanner K."/>
            <person name="Pascual J."/>
            <person name="Mancuso C."/>
            <person name="Pereto J."/>
            <person name="Khalil A."/>
            <person name="Vilanova C."/>
        </authorList>
    </citation>
    <scope>NUCLEOTIDE SEQUENCE [LARGE SCALE GENOMIC DNA]</scope>
    <source>
        <strain evidence="2 3">R4DWN</strain>
    </source>
</reference>
<evidence type="ECO:0000313" key="2">
    <source>
        <dbReference type="EMBL" id="TVV77562.1"/>
    </source>
</evidence>
<dbReference type="PANTHER" id="PTHR33121:SF19">
    <property type="entry name" value="CYCLIC DI-GMP PHOSPHODIESTERASE PA2567"/>
    <property type="match status" value="1"/>
</dbReference>
<dbReference type="SMART" id="SM00065">
    <property type="entry name" value="GAF"/>
    <property type="match status" value="1"/>
</dbReference>
<dbReference type="SUPFAM" id="SSF141868">
    <property type="entry name" value="EAL domain-like"/>
    <property type="match status" value="1"/>
</dbReference>
<dbReference type="InterPro" id="IPR001633">
    <property type="entry name" value="EAL_dom"/>
</dbReference>
<dbReference type="EMBL" id="VNIM01000001">
    <property type="protein sequence ID" value="TVV77562.1"/>
    <property type="molecule type" value="Genomic_DNA"/>
</dbReference>
<dbReference type="InterPro" id="IPR050706">
    <property type="entry name" value="Cyclic-di-GMP_PDE-like"/>
</dbReference>
<dbReference type="PANTHER" id="PTHR33121">
    <property type="entry name" value="CYCLIC DI-GMP PHOSPHODIESTERASE PDEF"/>
    <property type="match status" value="1"/>
</dbReference>
<protein>
    <submittedName>
        <fullName evidence="2">GGDEF domain-containing protein</fullName>
    </submittedName>
</protein>
<gene>
    <name evidence="2" type="ORF">FOY91_00685</name>
</gene>
<dbReference type="GO" id="GO:0071111">
    <property type="term" value="F:cyclic-guanylate-specific phosphodiesterase activity"/>
    <property type="evidence" value="ECO:0007669"/>
    <property type="project" value="InterPro"/>
</dbReference>
<dbReference type="InterPro" id="IPR043128">
    <property type="entry name" value="Rev_trsase/Diguanyl_cyclase"/>
</dbReference>
<dbReference type="InterPro" id="IPR035919">
    <property type="entry name" value="EAL_sf"/>
</dbReference>
<dbReference type="InterPro" id="IPR029787">
    <property type="entry name" value="Nucleotide_cyclase"/>
</dbReference>
<organism evidence="2 3">
    <name type="scientific">Alterirhizorhabdus solaris</name>
    <dbReference type="NCBI Taxonomy" id="2529389"/>
    <lineage>
        <taxon>Bacteria</taxon>
        <taxon>Pseudomonadati</taxon>
        <taxon>Pseudomonadota</taxon>
        <taxon>Alphaproteobacteria</taxon>
        <taxon>Sphingomonadales</taxon>
        <taxon>Rhizorhabdaceae</taxon>
        <taxon>Alterirhizorhabdus</taxon>
    </lineage>
</organism>
<feature type="domain" description="EAL" evidence="1">
    <location>
        <begin position="328"/>
        <end position="582"/>
    </location>
</feature>
<evidence type="ECO:0000259" key="1">
    <source>
        <dbReference type="PROSITE" id="PS50883"/>
    </source>
</evidence>
<proteinExistence type="predicted"/>
<dbReference type="Pfam" id="PF00990">
    <property type="entry name" value="GGDEF"/>
    <property type="match status" value="1"/>
</dbReference>
<dbReference type="SMART" id="SM00267">
    <property type="entry name" value="GGDEF"/>
    <property type="match status" value="1"/>
</dbReference>
<name>A0A558REF6_9SPHN</name>